<proteinExistence type="predicted"/>
<evidence type="ECO:0000313" key="3">
    <source>
        <dbReference type="Proteomes" id="UP000811899"/>
    </source>
</evidence>
<keyword evidence="3" id="KW-1185">Reference proteome</keyword>
<comment type="caution">
    <text evidence="2">The sequence shown here is derived from an EMBL/GenBank/DDBJ whole genome shotgun (WGS) entry which is preliminary data.</text>
</comment>
<feature type="transmembrane region" description="Helical" evidence="1">
    <location>
        <begin position="27"/>
        <end position="48"/>
    </location>
</feature>
<keyword evidence="1" id="KW-0472">Membrane</keyword>
<dbReference type="GO" id="GO:0005886">
    <property type="term" value="C:plasma membrane"/>
    <property type="evidence" value="ECO:0007669"/>
    <property type="project" value="UniProtKB-SubCell"/>
</dbReference>
<sequence>METSKSLPPITRITKYTLIDEVQQRSFVVMFVFCALCVFLVRGCYQGNYMVNGQILDAGTIVRTLSKATFHVIGAGVMVIAALLSMRIFRRDRNEGMQACILSKPIARWQYVMGKILGLWVLSTLFMLILHSIVFLITSINLQVFMPEYLVASLLCSINLLFVVIAVLLLSLMMSDIVAFLCVLGVGAVGFVADGIAAASQSQIGQAIVQQSVGQPQSDLTWWKVVYFFWPKLLGVQQLASSLIESESSHGFGPIYPLINVLVYCLILGALLFKRFRNEDIV</sequence>
<dbReference type="GO" id="GO:0140359">
    <property type="term" value="F:ABC-type transporter activity"/>
    <property type="evidence" value="ECO:0007669"/>
    <property type="project" value="InterPro"/>
</dbReference>
<dbReference type="PANTHER" id="PTHR43471:SF12">
    <property type="entry name" value="HYPOTHETICAL MEMBRANE PROTEIN, CONSERVED"/>
    <property type="match status" value="1"/>
</dbReference>
<keyword evidence="1" id="KW-0812">Transmembrane</keyword>
<feature type="transmembrane region" description="Helical" evidence="1">
    <location>
        <begin position="68"/>
        <end position="89"/>
    </location>
</feature>
<evidence type="ECO:0000313" key="2">
    <source>
        <dbReference type="EMBL" id="MBT0663572.1"/>
    </source>
</evidence>
<feature type="transmembrane region" description="Helical" evidence="1">
    <location>
        <begin position="177"/>
        <end position="199"/>
    </location>
</feature>
<dbReference type="EMBL" id="JAHCVJ010000001">
    <property type="protein sequence ID" value="MBT0663572.1"/>
    <property type="molecule type" value="Genomic_DNA"/>
</dbReference>
<accession>A0AAW4L078</accession>
<feature type="transmembrane region" description="Helical" evidence="1">
    <location>
        <begin position="116"/>
        <end position="137"/>
    </location>
</feature>
<dbReference type="AlphaFoldDB" id="A0AAW4L078"/>
<dbReference type="PANTHER" id="PTHR43471">
    <property type="entry name" value="ABC TRANSPORTER PERMEASE"/>
    <property type="match status" value="1"/>
</dbReference>
<reference evidence="2 3" key="1">
    <citation type="submission" date="2021-05" db="EMBL/GenBank/DDBJ databases">
        <title>The draft genome of Geobacter pelophilus DSM 12255.</title>
        <authorList>
            <person name="Xu Z."/>
            <person name="Masuda Y."/>
            <person name="Itoh H."/>
            <person name="Senoo K."/>
        </authorList>
    </citation>
    <scope>NUCLEOTIDE SEQUENCE [LARGE SCALE GENOMIC DNA]</scope>
    <source>
        <strain evidence="2 3">DSM 12255</strain>
    </source>
</reference>
<dbReference type="RefSeq" id="WP_214170301.1">
    <property type="nucleotide sequence ID" value="NZ_JAHCVJ010000001.1"/>
</dbReference>
<gene>
    <name evidence="2" type="ORF">KI809_04580</name>
</gene>
<name>A0AAW4L078_9BACT</name>
<dbReference type="Proteomes" id="UP000811899">
    <property type="component" value="Unassembled WGS sequence"/>
</dbReference>
<feature type="transmembrane region" description="Helical" evidence="1">
    <location>
        <begin position="255"/>
        <end position="273"/>
    </location>
</feature>
<keyword evidence="1" id="KW-1133">Transmembrane helix</keyword>
<organism evidence="2 3">
    <name type="scientific">Geoanaerobacter pelophilus</name>
    <dbReference type="NCBI Taxonomy" id="60036"/>
    <lineage>
        <taxon>Bacteria</taxon>
        <taxon>Pseudomonadati</taxon>
        <taxon>Thermodesulfobacteriota</taxon>
        <taxon>Desulfuromonadia</taxon>
        <taxon>Geobacterales</taxon>
        <taxon>Geobacteraceae</taxon>
        <taxon>Geoanaerobacter</taxon>
    </lineage>
</organism>
<dbReference type="Pfam" id="PF12679">
    <property type="entry name" value="ABC2_membrane_2"/>
    <property type="match status" value="1"/>
</dbReference>
<feature type="transmembrane region" description="Helical" evidence="1">
    <location>
        <begin position="149"/>
        <end position="170"/>
    </location>
</feature>
<protein>
    <submittedName>
        <fullName evidence="2">ABC transporter permease subunit</fullName>
    </submittedName>
</protein>
<evidence type="ECO:0000256" key="1">
    <source>
        <dbReference type="SAM" id="Phobius"/>
    </source>
</evidence>